<organism evidence="2 3">
    <name type="scientific">Araneus ventricosus</name>
    <name type="common">Orbweaver spider</name>
    <name type="synonym">Epeira ventricosa</name>
    <dbReference type="NCBI Taxonomy" id="182803"/>
    <lineage>
        <taxon>Eukaryota</taxon>
        <taxon>Metazoa</taxon>
        <taxon>Ecdysozoa</taxon>
        <taxon>Arthropoda</taxon>
        <taxon>Chelicerata</taxon>
        <taxon>Arachnida</taxon>
        <taxon>Araneae</taxon>
        <taxon>Araneomorphae</taxon>
        <taxon>Entelegynae</taxon>
        <taxon>Araneoidea</taxon>
        <taxon>Araneidae</taxon>
        <taxon>Araneus</taxon>
    </lineage>
</organism>
<comment type="caution">
    <text evidence="2">The sequence shown here is derived from an EMBL/GenBank/DDBJ whole genome shotgun (WGS) entry which is preliminary data.</text>
</comment>
<evidence type="ECO:0000313" key="2">
    <source>
        <dbReference type="EMBL" id="GBM30531.1"/>
    </source>
</evidence>
<gene>
    <name evidence="2" type="ORF">AVEN_264989_1</name>
</gene>
<evidence type="ECO:0000313" key="3">
    <source>
        <dbReference type="Proteomes" id="UP000499080"/>
    </source>
</evidence>
<sequence length="117" mass="13014">MEISEREKDERSSDAGRGCQTTWESIGGSCHQTAPFCAVSLRLAEQEDVNLTSQVKTFLVASHFLSQRPPMQCVADIEISVTDPKDYRQSIPHLNASLPRHSDTRETSATCITPKNH</sequence>
<proteinExistence type="predicted"/>
<reference evidence="2 3" key="1">
    <citation type="journal article" date="2019" name="Sci. Rep.">
        <title>Orb-weaving spider Araneus ventricosus genome elucidates the spidroin gene catalogue.</title>
        <authorList>
            <person name="Kono N."/>
            <person name="Nakamura H."/>
            <person name="Ohtoshi R."/>
            <person name="Moran D.A.P."/>
            <person name="Shinohara A."/>
            <person name="Yoshida Y."/>
            <person name="Fujiwara M."/>
            <person name="Mori M."/>
            <person name="Tomita M."/>
            <person name="Arakawa K."/>
        </authorList>
    </citation>
    <scope>NUCLEOTIDE SEQUENCE [LARGE SCALE GENOMIC DNA]</scope>
</reference>
<feature type="region of interest" description="Disordered" evidence="1">
    <location>
        <begin position="93"/>
        <end position="117"/>
    </location>
</feature>
<dbReference type="AlphaFoldDB" id="A0A4Y2ENU8"/>
<dbReference type="Proteomes" id="UP000499080">
    <property type="component" value="Unassembled WGS sequence"/>
</dbReference>
<accession>A0A4Y2ENU8</accession>
<keyword evidence="3" id="KW-1185">Reference proteome</keyword>
<dbReference type="EMBL" id="BGPR01000663">
    <property type="protein sequence ID" value="GBM30531.1"/>
    <property type="molecule type" value="Genomic_DNA"/>
</dbReference>
<feature type="compositionally biased region" description="Polar residues" evidence="1">
    <location>
        <begin position="107"/>
        <end position="117"/>
    </location>
</feature>
<name>A0A4Y2ENU8_ARAVE</name>
<evidence type="ECO:0000256" key="1">
    <source>
        <dbReference type="SAM" id="MobiDB-lite"/>
    </source>
</evidence>
<protein>
    <submittedName>
        <fullName evidence="2">Uncharacterized protein</fullName>
    </submittedName>
</protein>